<dbReference type="Proteomes" id="UP000790787">
    <property type="component" value="Chromosome 23"/>
</dbReference>
<dbReference type="AlphaFoldDB" id="A0A1S4AYB6"/>
<accession>A0A1S4AYB6</accession>
<organism evidence="1 2">
    <name type="scientific">Nicotiana tabacum</name>
    <name type="common">Common tobacco</name>
    <dbReference type="NCBI Taxonomy" id="4097"/>
    <lineage>
        <taxon>Eukaryota</taxon>
        <taxon>Viridiplantae</taxon>
        <taxon>Streptophyta</taxon>
        <taxon>Embryophyta</taxon>
        <taxon>Tracheophyta</taxon>
        <taxon>Spermatophyta</taxon>
        <taxon>Magnoliopsida</taxon>
        <taxon>eudicotyledons</taxon>
        <taxon>Gunneridae</taxon>
        <taxon>Pentapetalae</taxon>
        <taxon>asterids</taxon>
        <taxon>lamiids</taxon>
        <taxon>Solanales</taxon>
        <taxon>Solanaceae</taxon>
        <taxon>Nicotianoideae</taxon>
        <taxon>Nicotianeae</taxon>
        <taxon>Nicotiana</taxon>
    </lineage>
</organism>
<dbReference type="Pfam" id="PF14223">
    <property type="entry name" value="Retrotran_gag_2"/>
    <property type="match status" value="1"/>
</dbReference>
<protein>
    <submittedName>
        <fullName evidence="2">Uncharacterized protein LOC107802489</fullName>
    </submittedName>
</protein>
<keyword evidence="1" id="KW-1185">Reference proteome</keyword>
<reference evidence="1" key="1">
    <citation type="journal article" date="2014" name="Nat. Commun.">
        <title>The tobacco genome sequence and its comparison with those of tomato and potato.</title>
        <authorList>
            <person name="Sierro N."/>
            <person name="Battey J.N."/>
            <person name="Ouadi S."/>
            <person name="Bakaher N."/>
            <person name="Bovet L."/>
            <person name="Willig A."/>
            <person name="Goepfert S."/>
            <person name="Peitsch M.C."/>
            <person name="Ivanov N.V."/>
        </authorList>
    </citation>
    <scope>NUCLEOTIDE SEQUENCE [LARGE SCALE GENOMIC DNA]</scope>
</reference>
<sequence length="158" mass="17930">MDSALALHSHSAFGKTFNGLNFSDWCEQIKFHLGVLDLDVALYTERLTAITKTSSAEKRSYFKHWDRSNRLSLMFMRMNIPGNIKSSLPKTESTKELLKLVEERSQTTDKSLAGTLMGILTTMKFDGSRTMHEHVIEMTNIAARLKTLGIEVDENFLV</sequence>
<dbReference type="PaxDb" id="4097-A0A1S4AYB6"/>
<evidence type="ECO:0000313" key="1">
    <source>
        <dbReference type="Proteomes" id="UP000790787"/>
    </source>
</evidence>
<evidence type="ECO:0000313" key="2">
    <source>
        <dbReference type="RefSeq" id="XP_016481488.1"/>
    </source>
</evidence>
<proteinExistence type="predicted"/>
<reference evidence="2" key="2">
    <citation type="submission" date="2025-08" db="UniProtKB">
        <authorList>
            <consortium name="RefSeq"/>
        </authorList>
    </citation>
    <scope>IDENTIFICATION</scope>
    <source>
        <tissue evidence="2">Leaf</tissue>
    </source>
</reference>
<dbReference type="PANTHER" id="PTHR35317:SF10">
    <property type="entry name" value="RNA-DIRECTED DNA POLYMERASE"/>
    <property type="match status" value="1"/>
</dbReference>
<dbReference type="RefSeq" id="XP_016481488.1">
    <property type="nucleotide sequence ID" value="XM_016626002.1"/>
</dbReference>
<gene>
    <name evidence="2" type="primary">LOC107802489</name>
</gene>
<dbReference type="GeneID" id="107802489"/>
<dbReference type="KEGG" id="nta:107802489"/>
<dbReference type="PANTHER" id="PTHR35317">
    <property type="entry name" value="OS04G0629600 PROTEIN"/>
    <property type="match status" value="1"/>
</dbReference>
<name>A0A1S4AYB6_TOBAC</name>
<dbReference type="OrthoDB" id="1929566at2759"/>